<dbReference type="eggNOG" id="ENOG502QVC3">
    <property type="taxonomic scope" value="Eukaryota"/>
</dbReference>
<proteinExistence type="predicted"/>
<gene>
    <name evidence="1" type="ORF">SELMODRAFT_418639</name>
</gene>
<dbReference type="PANTHER" id="PTHR15852:SF74">
    <property type="entry name" value="PROTEIN ORANGE, CHLOROPLASTIC"/>
    <property type="match status" value="1"/>
</dbReference>
<dbReference type="Proteomes" id="UP000001514">
    <property type="component" value="Unassembled WGS sequence"/>
</dbReference>
<dbReference type="HOGENOM" id="CLU_485214_0_0_1"/>
<dbReference type="PANTHER" id="PTHR15852">
    <property type="entry name" value="PLASTID TRANSCRIPTIONALLY ACTIVE PROTEIN"/>
    <property type="match status" value="1"/>
</dbReference>
<organism evidence="2">
    <name type="scientific">Selaginella moellendorffii</name>
    <name type="common">Spikemoss</name>
    <dbReference type="NCBI Taxonomy" id="88036"/>
    <lineage>
        <taxon>Eukaryota</taxon>
        <taxon>Viridiplantae</taxon>
        <taxon>Streptophyta</taxon>
        <taxon>Embryophyta</taxon>
        <taxon>Tracheophyta</taxon>
        <taxon>Lycopodiopsida</taxon>
        <taxon>Selaginellales</taxon>
        <taxon>Selaginellaceae</taxon>
        <taxon>Selaginella</taxon>
    </lineage>
</organism>
<sequence length="562" mass="63117">MAFPAGQPNIARLLWIRSRQTRAPLHVLRVLVKPETVVIKQRLNLEDNQHPFEIGERHEEPAWRQLFESGAFSGVLALMPGCLDVVLITRQGTQRFHDPDFVDLSELLSGFRLYLTALPRVLWPTLREDRRGYMTTNKKLADILCKRIREGNVEEAKAVVCFMSCLDTFSSFEVLPLVLAVSKNMEELVEFMCEFEVDVDQVDWFGQTARARATGKIRKFIDEKYPDAPDAPEGLTVSAPEPSTVKVSGLTSENLRKLVKMVSGRKIAAYYLPDAVGENNTMCLQQLFPDASDPDSLLREVKATLIEECEVGEMFSSMSAPHSPAVSSLGGSWARNSGCLSLERPVLWISRSRPLNRSVRATLTDDSSSSNNGFYIIDSRDTVVDLAKMQFEELRDDVRRLRIQQRLKGAELGLEEEDEKNDLPDNGLAMADIHDVEVILCNLLCRVRWSHPFWWPSSFWSSDLGLDFPPILIYTFTRAAKVDPSVASFSGGSVGANNIRQQDKKRCKYCHGTAAGTVASPESMERKRCPNCFGVTKAMCPTCLCTVMALATEHDRRIDPFD</sequence>
<dbReference type="SUPFAM" id="SSF48403">
    <property type="entry name" value="Ankyrin repeat"/>
    <property type="match status" value="1"/>
</dbReference>
<dbReference type="AlphaFoldDB" id="D8S6P1"/>
<dbReference type="KEGG" id="smo:SELMODRAFT_418639"/>
<accession>D8S6P1</accession>
<protein>
    <submittedName>
        <fullName evidence="1">Uncharacterized protein</fullName>
    </submittedName>
</protein>
<evidence type="ECO:0000313" key="1">
    <source>
        <dbReference type="EMBL" id="EFJ19837.1"/>
    </source>
</evidence>
<reference evidence="1 2" key="1">
    <citation type="journal article" date="2011" name="Science">
        <title>The Selaginella genome identifies genetic changes associated with the evolution of vascular plants.</title>
        <authorList>
            <person name="Banks J.A."/>
            <person name="Nishiyama T."/>
            <person name="Hasebe M."/>
            <person name="Bowman J.L."/>
            <person name="Gribskov M."/>
            <person name="dePamphilis C."/>
            <person name="Albert V.A."/>
            <person name="Aono N."/>
            <person name="Aoyama T."/>
            <person name="Ambrose B.A."/>
            <person name="Ashton N.W."/>
            <person name="Axtell M.J."/>
            <person name="Barker E."/>
            <person name="Barker M.S."/>
            <person name="Bennetzen J.L."/>
            <person name="Bonawitz N.D."/>
            <person name="Chapple C."/>
            <person name="Cheng C."/>
            <person name="Correa L.G."/>
            <person name="Dacre M."/>
            <person name="DeBarry J."/>
            <person name="Dreyer I."/>
            <person name="Elias M."/>
            <person name="Engstrom E.M."/>
            <person name="Estelle M."/>
            <person name="Feng L."/>
            <person name="Finet C."/>
            <person name="Floyd S.K."/>
            <person name="Frommer W.B."/>
            <person name="Fujita T."/>
            <person name="Gramzow L."/>
            <person name="Gutensohn M."/>
            <person name="Harholt J."/>
            <person name="Hattori M."/>
            <person name="Heyl A."/>
            <person name="Hirai T."/>
            <person name="Hiwatashi Y."/>
            <person name="Ishikawa M."/>
            <person name="Iwata M."/>
            <person name="Karol K.G."/>
            <person name="Koehler B."/>
            <person name="Kolukisaoglu U."/>
            <person name="Kubo M."/>
            <person name="Kurata T."/>
            <person name="Lalonde S."/>
            <person name="Li K."/>
            <person name="Li Y."/>
            <person name="Litt A."/>
            <person name="Lyons E."/>
            <person name="Manning G."/>
            <person name="Maruyama T."/>
            <person name="Michael T.P."/>
            <person name="Mikami K."/>
            <person name="Miyazaki S."/>
            <person name="Morinaga S."/>
            <person name="Murata T."/>
            <person name="Mueller-Roeber B."/>
            <person name="Nelson D.R."/>
            <person name="Obara M."/>
            <person name="Oguri Y."/>
            <person name="Olmstead R.G."/>
            <person name="Onodera N."/>
            <person name="Petersen B.L."/>
            <person name="Pils B."/>
            <person name="Prigge M."/>
            <person name="Rensing S.A."/>
            <person name="Riano-Pachon D.M."/>
            <person name="Roberts A.W."/>
            <person name="Sato Y."/>
            <person name="Scheller H.V."/>
            <person name="Schulz B."/>
            <person name="Schulz C."/>
            <person name="Shakirov E.V."/>
            <person name="Shibagaki N."/>
            <person name="Shinohara N."/>
            <person name="Shippen D.E."/>
            <person name="Soerensen I."/>
            <person name="Sotooka R."/>
            <person name="Sugimoto N."/>
            <person name="Sugita M."/>
            <person name="Sumikawa N."/>
            <person name="Tanurdzic M."/>
            <person name="Theissen G."/>
            <person name="Ulvskov P."/>
            <person name="Wakazuki S."/>
            <person name="Weng J.K."/>
            <person name="Willats W.W."/>
            <person name="Wipf D."/>
            <person name="Wolf P.G."/>
            <person name="Yang L."/>
            <person name="Zimmer A.D."/>
            <person name="Zhu Q."/>
            <person name="Mitros T."/>
            <person name="Hellsten U."/>
            <person name="Loque D."/>
            <person name="Otillar R."/>
            <person name="Salamov A."/>
            <person name="Schmutz J."/>
            <person name="Shapiro H."/>
            <person name="Lindquist E."/>
            <person name="Lucas S."/>
            <person name="Rokhsar D."/>
            <person name="Grigoriev I.V."/>
        </authorList>
    </citation>
    <scope>NUCLEOTIDE SEQUENCE [LARGE SCALE GENOMIC DNA]</scope>
</reference>
<dbReference type="EMBL" id="GL377604">
    <property type="protein sequence ID" value="EFJ19837.1"/>
    <property type="molecule type" value="Genomic_DNA"/>
</dbReference>
<dbReference type="Gramene" id="EFJ19837">
    <property type="protein sequence ID" value="EFJ19837"/>
    <property type="gene ID" value="SELMODRAFT_418639"/>
</dbReference>
<dbReference type="InterPro" id="IPR036770">
    <property type="entry name" value="Ankyrin_rpt-contain_sf"/>
</dbReference>
<dbReference type="InParanoid" id="D8S6P1"/>
<keyword evidence="2" id="KW-1185">Reference proteome</keyword>
<name>D8S6P1_SELML</name>
<evidence type="ECO:0000313" key="2">
    <source>
        <dbReference type="Proteomes" id="UP000001514"/>
    </source>
</evidence>